<dbReference type="Pfam" id="PF12937">
    <property type="entry name" value="F-box-like"/>
    <property type="match status" value="1"/>
</dbReference>
<sequence length="199" mass="22411">MSTNAAIRAEVASLTSSISHYKKLLDDMQTRLGVLQSQLDSVVYPVSTLPPEMMSEIFTHCLPTERWMDMVNTSEAPLLLMHVCRTWRQITISTPNLWTTFDVNVAGIYNYFPEIAQSWLARAREYPLSVKISGVLWDISDTGGYSGRLFRDLPTAFSENPFFRAEHRCENPSGDGRVFPGIPSTSEAVHPPYQNGPRP</sequence>
<evidence type="ECO:0000313" key="3">
    <source>
        <dbReference type="EMBL" id="KAF7352407.1"/>
    </source>
</evidence>
<dbReference type="Proteomes" id="UP000620124">
    <property type="component" value="Unassembled WGS sequence"/>
</dbReference>
<dbReference type="AlphaFoldDB" id="A0A8H7CY27"/>
<feature type="region of interest" description="Disordered" evidence="1">
    <location>
        <begin position="174"/>
        <end position="199"/>
    </location>
</feature>
<dbReference type="InterPro" id="IPR036047">
    <property type="entry name" value="F-box-like_dom_sf"/>
</dbReference>
<evidence type="ECO:0000313" key="4">
    <source>
        <dbReference type="Proteomes" id="UP000620124"/>
    </source>
</evidence>
<feature type="domain" description="F-box" evidence="2">
    <location>
        <begin position="47"/>
        <end position="102"/>
    </location>
</feature>
<evidence type="ECO:0000256" key="1">
    <source>
        <dbReference type="SAM" id="MobiDB-lite"/>
    </source>
</evidence>
<keyword evidence="4" id="KW-1185">Reference proteome</keyword>
<dbReference type="SUPFAM" id="SSF81383">
    <property type="entry name" value="F-box domain"/>
    <property type="match status" value="1"/>
</dbReference>
<dbReference type="OrthoDB" id="2269034at2759"/>
<protein>
    <submittedName>
        <fullName evidence="3">F-box domain-containing protein</fullName>
    </submittedName>
</protein>
<organism evidence="3 4">
    <name type="scientific">Mycena venus</name>
    <dbReference type="NCBI Taxonomy" id="2733690"/>
    <lineage>
        <taxon>Eukaryota</taxon>
        <taxon>Fungi</taxon>
        <taxon>Dikarya</taxon>
        <taxon>Basidiomycota</taxon>
        <taxon>Agaricomycotina</taxon>
        <taxon>Agaricomycetes</taxon>
        <taxon>Agaricomycetidae</taxon>
        <taxon>Agaricales</taxon>
        <taxon>Marasmiineae</taxon>
        <taxon>Mycenaceae</taxon>
        <taxon>Mycena</taxon>
    </lineage>
</organism>
<comment type="caution">
    <text evidence="3">The sequence shown here is derived from an EMBL/GenBank/DDBJ whole genome shotgun (WGS) entry which is preliminary data.</text>
</comment>
<name>A0A8H7CY27_9AGAR</name>
<dbReference type="Gene3D" id="1.20.1280.50">
    <property type="match status" value="1"/>
</dbReference>
<accession>A0A8H7CY27</accession>
<evidence type="ECO:0000259" key="2">
    <source>
        <dbReference type="Pfam" id="PF12937"/>
    </source>
</evidence>
<dbReference type="EMBL" id="JACAZI010000009">
    <property type="protein sequence ID" value="KAF7352407.1"/>
    <property type="molecule type" value="Genomic_DNA"/>
</dbReference>
<gene>
    <name evidence="3" type="ORF">MVEN_01205100</name>
</gene>
<reference evidence="3" key="1">
    <citation type="submission" date="2020-05" db="EMBL/GenBank/DDBJ databases">
        <title>Mycena genomes resolve the evolution of fungal bioluminescence.</title>
        <authorList>
            <person name="Tsai I.J."/>
        </authorList>
    </citation>
    <scope>NUCLEOTIDE SEQUENCE</scope>
    <source>
        <strain evidence="3">CCC161011</strain>
    </source>
</reference>
<dbReference type="InterPro" id="IPR001810">
    <property type="entry name" value="F-box_dom"/>
</dbReference>
<proteinExistence type="predicted"/>